<reference evidence="1 2" key="1">
    <citation type="submission" date="2024-07" db="EMBL/GenBank/DDBJ databases">
        <authorList>
            <person name="Dulla G.F.J."/>
            <person name="Delorm J.G."/>
        </authorList>
    </citation>
    <scope>NUCLEOTIDE SEQUENCE [LARGE SCALE GENOMIC DNA]</scope>
    <source>
        <strain evidence="1 2">JGD 233</strain>
    </source>
</reference>
<proteinExistence type="predicted"/>
<evidence type="ECO:0000313" key="2">
    <source>
        <dbReference type="Proteomes" id="UP001554567"/>
    </source>
</evidence>
<evidence type="ECO:0000313" key="1">
    <source>
        <dbReference type="EMBL" id="MEW5289304.1"/>
    </source>
</evidence>
<protein>
    <submittedName>
        <fullName evidence="1">Uncharacterized protein</fullName>
    </submittedName>
</protein>
<organism evidence="1 2">
    <name type="scientific">Erwinia papayae</name>
    <dbReference type="NCBI Taxonomy" id="206499"/>
    <lineage>
        <taxon>Bacteria</taxon>
        <taxon>Pseudomonadati</taxon>
        <taxon>Pseudomonadota</taxon>
        <taxon>Gammaproteobacteria</taxon>
        <taxon>Enterobacterales</taxon>
        <taxon>Erwiniaceae</taxon>
        <taxon>Erwinia</taxon>
    </lineage>
</organism>
<sequence length="98" mass="11027">MKRMMMILGISAEKTEPEVKRLIIKNCVADKTSTDSNIFAVIVIGKGMINRAITYQPGRLKIKWNIGWILLCGLVGVDSTVVQHCRTHYLLAGTKRRL</sequence>
<dbReference type="EMBL" id="JBFKZN010000004">
    <property type="protein sequence ID" value="MEW5289304.1"/>
    <property type="molecule type" value="Genomic_DNA"/>
</dbReference>
<keyword evidence="2" id="KW-1185">Reference proteome</keyword>
<comment type="caution">
    <text evidence="1">The sequence shown here is derived from an EMBL/GenBank/DDBJ whole genome shotgun (WGS) entry which is preliminary data.</text>
</comment>
<dbReference type="Proteomes" id="UP001554567">
    <property type="component" value="Unassembled WGS sequence"/>
</dbReference>
<accession>A0ABV3N0F9</accession>
<name>A0ABV3N0F9_9GAMM</name>
<gene>
    <name evidence="1" type="ORF">ABW286_08935</name>
</gene>
<dbReference type="RefSeq" id="WP_261640510.1">
    <property type="nucleotide sequence ID" value="NZ_JBFKZN010000004.1"/>
</dbReference>